<gene>
    <name evidence="1" type="ORF">SVUK_LOCUS20025</name>
</gene>
<organism evidence="1 2">
    <name type="scientific">Strongylus vulgaris</name>
    <name type="common">Blood worm</name>
    <dbReference type="NCBI Taxonomy" id="40348"/>
    <lineage>
        <taxon>Eukaryota</taxon>
        <taxon>Metazoa</taxon>
        <taxon>Ecdysozoa</taxon>
        <taxon>Nematoda</taxon>
        <taxon>Chromadorea</taxon>
        <taxon>Rhabditida</taxon>
        <taxon>Rhabditina</taxon>
        <taxon>Rhabditomorpha</taxon>
        <taxon>Strongyloidea</taxon>
        <taxon>Strongylidae</taxon>
        <taxon>Strongylus</taxon>
    </lineage>
</organism>
<keyword evidence="2" id="KW-1185">Reference proteome</keyword>
<evidence type="ECO:0000313" key="2">
    <source>
        <dbReference type="Proteomes" id="UP000270094"/>
    </source>
</evidence>
<dbReference type="EMBL" id="UYYB01135514">
    <property type="protein sequence ID" value="VDM85027.1"/>
    <property type="molecule type" value="Genomic_DNA"/>
</dbReference>
<accession>A0A3P7K9F1</accession>
<sequence length="67" mass="7134">MPACVFFALTALVPDVRPGLARLQLDACIFSSRLVSPSSHSMRCAVADSAKLSVQDVESARGRTNGR</sequence>
<reference evidence="1 2" key="1">
    <citation type="submission" date="2018-11" db="EMBL/GenBank/DDBJ databases">
        <authorList>
            <consortium name="Pathogen Informatics"/>
        </authorList>
    </citation>
    <scope>NUCLEOTIDE SEQUENCE [LARGE SCALE GENOMIC DNA]</scope>
</reference>
<dbReference type="Proteomes" id="UP000270094">
    <property type="component" value="Unassembled WGS sequence"/>
</dbReference>
<name>A0A3P7K9F1_STRVU</name>
<proteinExistence type="predicted"/>
<evidence type="ECO:0000313" key="1">
    <source>
        <dbReference type="EMBL" id="VDM85027.1"/>
    </source>
</evidence>
<dbReference type="AlphaFoldDB" id="A0A3P7K9F1"/>
<protein>
    <submittedName>
        <fullName evidence="1">Uncharacterized protein</fullName>
    </submittedName>
</protein>